<dbReference type="EMBL" id="KV417551">
    <property type="protein sequence ID" value="KZP20947.1"/>
    <property type="molecule type" value="Genomic_DNA"/>
</dbReference>
<accession>A0A166JK31</accession>
<evidence type="ECO:0000313" key="7">
    <source>
        <dbReference type="Proteomes" id="UP000076532"/>
    </source>
</evidence>
<dbReference type="SMART" id="SM00947">
    <property type="entry name" value="Pro_CA"/>
    <property type="match status" value="1"/>
</dbReference>
<feature type="binding site" evidence="4">
    <location>
        <position position="67"/>
    </location>
    <ligand>
        <name>Zn(2+)</name>
        <dbReference type="ChEBI" id="CHEBI:29105"/>
    </ligand>
</feature>
<dbReference type="PANTHER" id="PTHR43175:SF3">
    <property type="entry name" value="CARBON DISULFIDE HYDROLASE"/>
    <property type="match status" value="1"/>
</dbReference>
<dbReference type="InterPro" id="IPR001765">
    <property type="entry name" value="Carbonic_anhydrase"/>
</dbReference>
<dbReference type="PANTHER" id="PTHR43175">
    <property type="entry name" value="CARBONIC ANHYDRASE"/>
    <property type="match status" value="1"/>
</dbReference>
<evidence type="ECO:0000256" key="4">
    <source>
        <dbReference type="PIRSR" id="PIRSR601765-1"/>
    </source>
</evidence>
<evidence type="ECO:0000256" key="1">
    <source>
        <dbReference type="ARBA" id="ARBA00006217"/>
    </source>
</evidence>
<keyword evidence="2 4" id="KW-0479">Metal-binding</keyword>
<comment type="function">
    <text evidence="5">Reversible hydration of carbon dioxide.</text>
</comment>
<dbReference type="Pfam" id="PF00484">
    <property type="entry name" value="Pro_CA"/>
    <property type="match status" value="1"/>
</dbReference>
<keyword evidence="3 4" id="KW-0862">Zinc</keyword>
<sequence>MSQQNNRLDALLARNSYVPTPSSHRKTLTVPVQSKYQQTYTPPRPLDAIIAASLPGPAGITIISCADPRVIPEEFLGFSRGECAVIRNAGGRAAEALSSIIVLDSIIPMQAVAIIHHTDCGVTHVTDASIRARLSKLAPGQAEAVSTMDFGTFETASLEASVIEDMCLVRASPYIRNEMPVRGFVLDIETGVLREVEVDKVGV</sequence>
<dbReference type="CDD" id="cd03379">
    <property type="entry name" value="beta_CA_cladeD"/>
    <property type="match status" value="1"/>
</dbReference>
<dbReference type="Proteomes" id="UP000076532">
    <property type="component" value="Unassembled WGS sequence"/>
</dbReference>
<dbReference type="Gene3D" id="3.40.1050.10">
    <property type="entry name" value="Carbonic anhydrase"/>
    <property type="match status" value="1"/>
</dbReference>
<dbReference type="EC" id="4.2.1.1" evidence="5"/>
<dbReference type="InterPro" id="IPR036874">
    <property type="entry name" value="Carbonic_anhydrase_sf"/>
</dbReference>
<organism evidence="6 7">
    <name type="scientific">Athelia psychrophila</name>
    <dbReference type="NCBI Taxonomy" id="1759441"/>
    <lineage>
        <taxon>Eukaryota</taxon>
        <taxon>Fungi</taxon>
        <taxon>Dikarya</taxon>
        <taxon>Basidiomycota</taxon>
        <taxon>Agaricomycotina</taxon>
        <taxon>Agaricomycetes</taxon>
        <taxon>Agaricomycetidae</taxon>
        <taxon>Atheliales</taxon>
        <taxon>Atheliaceae</taxon>
        <taxon>Athelia</taxon>
    </lineage>
</organism>
<comment type="cofactor">
    <cofactor evidence="4">
        <name>Zn(2+)</name>
        <dbReference type="ChEBI" id="CHEBI:29105"/>
    </cofactor>
    <text evidence="4">Binds 1 zinc ion per subunit.</text>
</comment>
<evidence type="ECO:0000313" key="6">
    <source>
        <dbReference type="EMBL" id="KZP20947.1"/>
    </source>
</evidence>
<protein>
    <recommendedName>
        <fullName evidence="5">Carbonic anhydrase</fullName>
        <ecNumber evidence="5">4.2.1.1</ecNumber>
    </recommendedName>
    <alternativeName>
        <fullName evidence="5">Carbonate dehydratase</fullName>
    </alternativeName>
</protein>
<proteinExistence type="inferred from homology"/>
<evidence type="ECO:0000256" key="5">
    <source>
        <dbReference type="RuleBase" id="RU003956"/>
    </source>
</evidence>
<dbReference type="OrthoDB" id="2977752at2759"/>
<dbReference type="GO" id="GO:0008270">
    <property type="term" value="F:zinc ion binding"/>
    <property type="evidence" value="ECO:0007669"/>
    <property type="project" value="UniProtKB-UniRule"/>
</dbReference>
<comment type="similarity">
    <text evidence="1 5">Belongs to the beta-class carbonic anhydrase family.</text>
</comment>
<reference evidence="6 7" key="1">
    <citation type="journal article" date="2016" name="Mol. Biol. Evol.">
        <title>Comparative Genomics of Early-Diverging Mushroom-Forming Fungi Provides Insights into the Origins of Lignocellulose Decay Capabilities.</title>
        <authorList>
            <person name="Nagy L.G."/>
            <person name="Riley R."/>
            <person name="Tritt A."/>
            <person name="Adam C."/>
            <person name="Daum C."/>
            <person name="Floudas D."/>
            <person name="Sun H."/>
            <person name="Yadav J.S."/>
            <person name="Pangilinan J."/>
            <person name="Larsson K.H."/>
            <person name="Matsuura K."/>
            <person name="Barry K."/>
            <person name="Labutti K."/>
            <person name="Kuo R."/>
            <person name="Ohm R.A."/>
            <person name="Bhattacharya S.S."/>
            <person name="Shirouzu T."/>
            <person name="Yoshinaga Y."/>
            <person name="Martin F.M."/>
            <person name="Grigoriev I.V."/>
            <person name="Hibbett D.S."/>
        </authorList>
    </citation>
    <scope>NUCLEOTIDE SEQUENCE [LARGE SCALE GENOMIC DNA]</scope>
    <source>
        <strain evidence="6 7">CBS 109695</strain>
    </source>
</reference>
<feature type="binding site" evidence="4">
    <location>
        <position position="65"/>
    </location>
    <ligand>
        <name>Zn(2+)</name>
        <dbReference type="ChEBI" id="CHEBI:29105"/>
    </ligand>
</feature>
<dbReference type="SUPFAM" id="SSF53056">
    <property type="entry name" value="beta-carbonic anhydrase, cab"/>
    <property type="match status" value="1"/>
</dbReference>
<evidence type="ECO:0000256" key="2">
    <source>
        <dbReference type="ARBA" id="ARBA00022723"/>
    </source>
</evidence>
<comment type="catalytic activity">
    <reaction evidence="5">
        <text>hydrogencarbonate + H(+) = CO2 + H2O</text>
        <dbReference type="Rhea" id="RHEA:10748"/>
        <dbReference type="ChEBI" id="CHEBI:15377"/>
        <dbReference type="ChEBI" id="CHEBI:15378"/>
        <dbReference type="ChEBI" id="CHEBI:16526"/>
        <dbReference type="ChEBI" id="CHEBI:17544"/>
        <dbReference type="EC" id="4.2.1.1"/>
    </reaction>
</comment>
<dbReference type="STRING" id="436010.A0A166JK31"/>
<evidence type="ECO:0000256" key="3">
    <source>
        <dbReference type="ARBA" id="ARBA00022833"/>
    </source>
</evidence>
<keyword evidence="7" id="KW-1185">Reference proteome</keyword>
<keyword evidence="5" id="KW-0456">Lyase</keyword>
<gene>
    <name evidence="6" type="ORF">FIBSPDRAFT_1021536</name>
</gene>
<feature type="binding site" evidence="4">
    <location>
        <position position="120"/>
    </location>
    <ligand>
        <name>Zn(2+)</name>
        <dbReference type="ChEBI" id="CHEBI:29105"/>
    </ligand>
</feature>
<feature type="binding site" evidence="4">
    <location>
        <position position="117"/>
    </location>
    <ligand>
        <name>Zn(2+)</name>
        <dbReference type="ChEBI" id="CHEBI:29105"/>
    </ligand>
</feature>
<dbReference type="AlphaFoldDB" id="A0A166JK31"/>
<dbReference type="GO" id="GO:0004089">
    <property type="term" value="F:carbonate dehydratase activity"/>
    <property type="evidence" value="ECO:0007669"/>
    <property type="project" value="UniProtKB-UniRule"/>
</dbReference>
<name>A0A166JK31_9AGAM</name>